<feature type="domain" description="DOMON" evidence="15">
    <location>
        <begin position="58"/>
        <end position="176"/>
    </location>
</feature>
<dbReference type="InterPro" id="IPR008977">
    <property type="entry name" value="PHM/PNGase_F_dom_sf"/>
</dbReference>
<evidence type="ECO:0000256" key="3">
    <source>
        <dbReference type="ARBA" id="ARBA00010676"/>
    </source>
</evidence>
<evidence type="ECO:0000256" key="14">
    <source>
        <dbReference type="ARBA" id="ARBA00037847"/>
    </source>
</evidence>
<protein>
    <submittedName>
        <fullName evidence="16">Tyramine beta-hydroxylase</fullName>
    </submittedName>
</protein>
<keyword evidence="10" id="KW-0472">Membrane</keyword>
<dbReference type="PROSITE" id="PS50836">
    <property type="entry name" value="DOMON"/>
    <property type="match status" value="1"/>
</dbReference>
<evidence type="ECO:0000256" key="2">
    <source>
        <dbReference type="ARBA" id="ARBA00004541"/>
    </source>
</evidence>
<dbReference type="InterPro" id="IPR045266">
    <property type="entry name" value="DOH_DOMON"/>
</dbReference>
<sequence length="605" mass="67640">MSYQPCTDPSITPASVNRKDSSKMNVLTSTVLLLNCFITVTCQSSTDNVYQIYLDPRGHFRFQWWVDYQRQDVHIKLTAMAVASSWFAVGFSDYGAVTSADLVVFWTDETGSHHFVDGHTDTGGFLFPDDHQDYNLTAVSSPPSHVVLQFHRAFDTCDVDDYVIDSGTTHVIFVESQTSSSPPFGTDITQVLHGVQRTQILKPDLPRPTFPPDTWTFEVVAPQIEVPAEETTYWWQTAMLPDIASPHHIIQYEGIIAAGSEDLVHHMEVFHCEVDDVDNLPYYSGPGQSEGMPEGLGVCRKVIGAWAMGAKAMVYPDEAGVPIGGPSYSRAALLEVHYNNPQRKPGRVDSSGIRFYVTSHIRKNDAAIMELGLEYTNKMAIPPGQSNFRLSGYCVQECTRVGTYPTGFHVFASQLHTHQTGKRVFTKHVRDGLELPELNRDNHYSPHFQEIRSLPRPVHVQPGDDLITTCEYDTSGRSKATVGGFSISDEMCVNYIHYYPKSELEVCKSSLQSHALDTFLYMLNRLEGADVSPAAGYRANYQNIDWSPANVNLLQMLYVTSYLSMQCNKSDGSRFPGDWEHSRVPDIQEPFVIQNSSNLCSDPAS</sequence>
<comment type="cofactor">
    <cofactor evidence="1">
        <name>Cu(2+)</name>
        <dbReference type="ChEBI" id="CHEBI:29036"/>
    </cofactor>
</comment>
<keyword evidence="7" id="KW-0560">Oxidoreductase</keyword>
<proteinExistence type="evidence at transcript level"/>
<dbReference type="InterPro" id="IPR005018">
    <property type="entry name" value="DOMON_domain"/>
</dbReference>
<dbReference type="AlphaFoldDB" id="A0A0S3QKV2"/>
<dbReference type="InterPro" id="IPR000945">
    <property type="entry name" value="DBH-like"/>
</dbReference>
<dbReference type="InterPro" id="IPR024548">
    <property type="entry name" value="Cu2_monoox_C"/>
</dbReference>
<evidence type="ECO:0000256" key="5">
    <source>
        <dbReference type="ARBA" id="ARBA00022723"/>
    </source>
</evidence>
<dbReference type="CDD" id="cd09631">
    <property type="entry name" value="DOMON_DOH"/>
    <property type="match status" value="1"/>
</dbReference>
<dbReference type="Pfam" id="PF03712">
    <property type="entry name" value="Cu2_monoox_C"/>
    <property type="match status" value="1"/>
</dbReference>
<comment type="similarity">
    <text evidence="3">Belongs to the copper type II ascorbate-dependent monooxygenase family.</text>
</comment>
<dbReference type="Gene3D" id="2.60.120.310">
    <property type="entry name" value="Copper type II, ascorbate-dependent monooxygenase, N-terminal domain"/>
    <property type="match status" value="1"/>
</dbReference>
<dbReference type="InterPro" id="IPR020611">
    <property type="entry name" value="Cu2_ascorb_mOase_CS-1"/>
</dbReference>
<reference evidence="16" key="1">
    <citation type="submission" date="2015-11" db="EMBL/GenBank/DDBJ databases">
        <title>Octopaminergic system in the brain of the terrestrial slug Limax.</title>
        <authorList>
            <person name="Matsuo R."/>
            <person name="Tanaka M."/>
            <person name="Fukata R."/>
            <person name="Kobayashi S."/>
            <person name="Aonuma H."/>
            <person name="Matsuo Y."/>
        </authorList>
    </citation>
    <scope>NUCLEOTIDE SEQUENCE</scope>
</reference>
<evidence type="ECO:0000256" key="10">
    <source>
        <dbReference type="ARBA" id="ARBA00023136"/>
    </source>
</evidence>
<comment type="subcellular location">
    <subcellularLocation>
        <location evidence="2">Cytoplasmic vesicle</location>
    </subcellularLocation>
    <subcellularLocation>
        <location evidence="14">Endomembrane system</location>
        <topology evidence="14">Single-pass membrane protein</topology>
    </subcellularLocation>
</comment>
<evidence type="ECO:0000256" key="12">
    <source>
        <dbReference type="ARBA" id="ARBA00023180"/>
    </source>
</evidence>
<name>A0A0S3QKV2_9EUPU</name>
<dbReference type="GO" id="GO:0005507">
    <property type="term" value="F:copper ion binding"/>
    <property type="evidence" value="ECO:0007669"/>
    <property type="project" value="InterPro"/>
</dbReference>
<dbReference type="Gene3D" id="2.60.120.230">
    <property type="match status" value="1"/>
</dbReference>
<dbReference type="SMART" id="SM00664">
    <property type="entry name" value="DoH"/>
    <property type="match status" value="1"/>
</dbReference>
<evidence type="ECO:0000256" key="1">
    <source>
        <dbReference type="ARBA" id="ARBA00001973"/>
    </source>
</evidence>
<dbReference type="InterPro" id="IPR000323">
    <property type="entry name" value="Cu2_ascorb_mOase_N"/>
</dbReference>
<keyword evidence="9" id="KW-0503">Monooxygenase</keyword>
<keyword evidence="12" id="KW-0325">Glycoprotein</keyword>
<dbReference type="GO" id="GO:0004500">
    <property type="term" value="F:dopamine beta-monooxygenase activity"/>
    <property type="evidence" value="ECO:0007669"/>
    <property type="project" value="InterPro"/>
</dbReference>
<evidence type="ECO:0000256" key="8">
    <source>
        <dbReference type="ARBA" id="ARBA00023008"/>
    </source>
</evidence>
<keyword evidence="4" id="KW-0812">Transmembrane</keyword>
<evidence type="ECO:0000259" key="15">
    <source>
        <dbReference type="PROSITE" id="PS50836"/>
    </source>
</evidence>
<keyword evidence="13" id="KW-0968">Cytoplasmic vesicle</keyword>
<dbReference type="GO" id="GO:0042420">
    <property type="term" value="P:dopamine catabolic process"/>
    <property type="evidence" value="ECO:0007669"/>
    <property type="project" value="TreeGrafter"/>
</dbReference>
<dbReference type="Pfam" id="PF01082">
    <property type="entry name" value="Cu2_monooxygen"/>
    <property type="match status" value="1"/>
</dbReference>
<dbReference type="GO" id="GO:0005615">
    <property type="term" value="C:extracellular space"/>
    <property type="evidence" value="ECO:0007669"/>
    <property type="project" value="TreeGrafter"/>
</dbReference>
<evidence type="ECO:0000313" key="16">
    <source>
        <dbReference type="EMBL" id="BAT68975.1"/>
    </source>
</evidence>
<keyword evidence="6" id="KW-1133">Transmembrane helix</keyword>
<dbReference type="PROSITE" id="PS00085">
    <property type="entry name" value="CU2_MONOOXYGENASE_2"/>
    <property type="match status" value="1"/>
</dbReference>
<evidence type="ECO:0000256" key="6">
    <source>
        <dbReference type="ARBA" id="ARBA00022989"/>
    </source>
</evidence>
<evidence type="ECO:0000256" key="13">
    <source>
        <dbReference type="ARBA" id="ARBA00023329"/>
    </source>
</evidence>
<dbReference type="EMBL" id="LC094392">
    <property type="protein sequence ID" value="BAT68975.1"/>
    <property type="molecule type" value="mRNA"/>
</dbReference>
<dbReference type="InterPro" id="IPR014784">
    <property type="entry name" value="Cu2_ascorb_mOase-like_C"/>
</dbReference>
<keyword evidence="5" id="KW-0479">Metal-binding</keyword>
<dbReference type="InterPro" id="IPR036939">
    <property type="entry name" value="Cu2_ascorb_mOase_N_sf"/>
</dbReference>
<dbReference type="PROSITE" id="PS00084">
    <property type="entry name" value="CU2_MONOOXYGENASE_1"/>
    <property type="match status" value="1"/>
</dbReference>
<dbReference type="Pfam" id="PF03351">
    <property type="entry name" value="DOMON"/>
    <property type="match status" value="1"/>
</dbReference>
<dbReference type="GO" id="GO:0042421">
    <property type="term" value="P:norepinephrine biosynthetic process"/>
    <property type="evidence" value="ECO:0007669"/>
    <property type="project" value="TreeGrafter"/>
</dbReference>
<dbReference type="InterPro" id="IPR028460">
    <property type="entry name" value="Tbh/DBH"/>
</dbReference>
<dbReference type="PANTHER" id="PTHR10157">
    <property type="entry name" value="DOPAMINE BETA HYDROXYLASE RELATED"/>
    <property type="match status" value="1"/>
</dbReference>
<dbReference type="GO" id="GO:0030667">
    <property type="term" value="C:secretory granule membrane"/>
    <property type="evidence" value="ECO:0007669"/>
    <property type="project" value="TreeGrafter"/>
</dbReference>
<dbReference type="GO" id="GO:0006589">
    <property type="term" value="P:octopamine biosynthetic process"/>
    <property type="evidence" value="ECO:0007669"/>
    <property type="project" value="TreeGrafter"/>
</dbReference>
<dbReference type="PANTHER" id="PTHR10157:SF29">
    <property type="entry name" value="DOPAMINE BETA-HYDROXYLASE"/>
    <property type="match status" value="1"/>
</dbReference>
<evidence type="ECO:0000256" key="11">
    <source>
        <dbReference type="ARBA" id="ARBA00023157"/>
    </source>
</evidence>
<evidence type="ECO:0000256" key="4">
    <source>
        <dbReference type="ARBA" id="ARBA00022692"/>
    </source>
</evidence>
<dbReference type="PRINTS" id="PR00767">
    <property type="entry name" value="DBMONOXGNASE"/>
</dbReference>
<evidence type="ECO:0000256" key="7">
    <source>
        <dbReference type="ARBA" id="ARBA00023002"/>
    </source>
</evidence>
<dbReference type="InterPro" id="IPR014783">
    <property type="entry name" value="Cu2_ascorb_mOase_CS-2"/>
</dbReference>
<dbReference type="FunFam" id="2.60.120.230:FF:000001">
    <property type="entry name" value="Monooxygenase, DBH-like 1"/>
    <property type="match status" value="1"/>
</dbReference>
<keyword evidence="11" id="KW-1015">Disulfide bond</keyword>
<accession>A0A0S3QKV2</accession>
<keyword evidence="8" id="KW-0186">Copper</keyword>
<gene>
    <name evidence="16" type="primary">tbh</name>
</gene>
<dbReference type="SUPFAM" id="SSF49742">
    <property type="entry name" value="PHM/PNGase F"/>
    <property type="match status" value="2"/>
</dbReference>
<organism evidence="16">
    <name type="scientific">Ambigolimax valentianus</name>
    <dbReference type="NCBI Taxonomy" id="1338344"/>
    <lineage>
        <taxon>Eukaryota</taxon>
        <taxon>Metazoa</taxon>
        <taxon>Spiralia</taxon>
        <taxon>Lophotrochozoa</taxon>
        <taxon>Mollusca</taxon>
        <taxon>Gastropoda</taxon>
        <taxon>Heterobranchia</taxon>
        <taxon>Euthyneura</taxon>
        <taxon>Panpulmonata</taxon>
        <taxon>Eupulmonata</taxon>
        <taxon>Stylommatophora</taxon>
        <taxon>Helicina</taxon>
        <taxon>Limacoidea</taxon>
        <taxon>Limacidae</taxon>
        <taxon>Ambigolimax</taxon>
    </lineage>
</organism>
<evidence type="ECO:0000256" key="9">
    <source>
        <dbReference type="ARBA" id="ARBA00023033"/>
    </source>
</evidence>